<evidence type="ECO:0000259" key="2">
    <source>
        <dbReference type="Pfam" id="PF01343"/>
    </source>
</evidence>
<organism evidence="3">
    <name type="scientific">Siphoviridae sp. cthrG7</name>
    <dbReference type="NCBI Taxonomy" id="2826428"/>
    <lineage>
        <taxon>Viruses</taxon>
        <taxon>Duplodnaviria</taxon>
        <taxon>Heunggongvirae</taxon>
        <taxon>Uroviricota</taxon>
        <taxon>Caudoviricetes</taxon>
    </lineage>
</organism>
<accession>A0A8S5MC62</accession>
<comment type="similarity">
    <text evidence="1">Belongs to the peptidase S49 family.</text>
</comment>
<evidence type="ECO:0000256" key="1">
    <source>
        <dbReference type="ARBA" id="ARBA00008683"/>
    </source>
</evidence>
<reference evidence="3" key="1">
    <citation type="journal article" date="2021" name="Proc. Natl. Acad. Sci. U.S.A.">
        <title>A Catalog of Tens of Thousands of Viruses from Human Metagenomes Reveals Hidden Associations with Chronic Diseases.</title>
        <authorList>
            <person name="Tisza M.J."/>
            <person name="Buck C.B."/>
        </authorList>
    </citation>
    <scope>NUCLEOTIDE SEQUENCE</scope>
    <source>
        <strain evidence="3">CthrG7</strain>
    </source>
</reference>
<sequence>MNRTFLRNLLITSKLFITAEAYAAAMMDCFPLLDQKNPVPGAFFFLADPPTYKDQVDKAIARLKKEIACTAGLKDISLTNDFSSEELPEGSIAYHRIFGTITSNSSWYFSSKQFERDLIAAESNPSISVHFLHINSGGGEAWYLDRLSETMRSLKKPVEVLVEQYCASAGYYIACHSANGIHALTNNDQIGCIGTMVGFYDFSAYYEKLGIKLIQEKSSLSPLKNKKFEDLRSGHPEQYIKDVLDPLAIQFLNEVKSSRPKLATLPEDDPVFQGETFDAQHSIDNGLIDSVMTLPEAIAHANLRGQEYLDSISLRNKINQYV</sequence>
<dbReference type="InterPro" id="IPR029045">
    <property type="entry name" value="ClpP/crotonase-like_dom_sf"/>
</dbReference>
<dbReference type="InterPro" id="IPR002142">
    <property type="entry name" value="Peptidase_S49"/>
</dbReference>
<dbReference type="EMBL" id="BK014874">
    <property type="protein sequence ID" value="DAD79826.1"/>
    <property type="molecule type" value="Genomic_DNA"/>
</dbReference>
<name>A0A8S5MC62_9CAUD</name>
<protein>
    <recommendedName>
        <fullName evidence="2">Peptidase S49 domain-containing protein</fullName>
    </recommendedName>
</protein>
<evidence type="ECO:0000313" key="3">
    <source>
        <dbReference type="EMBL" id="DAD79826.1"/>
    </source>
</evidence>
<dbReference type="PANTHER" id="PTHR42987">
    <property type="entry name" value="PEPTIDASE S49"/>
    <property type="match status" value="1"/>
</dbReference>
<dbReference type="GO" id="GO:0008233">
    <property type="term" value="F:peptidase activity"/>
    <property type="evidence" value="ECO:0007669"/>
    <property type="project" value="InterPro"/>
</dbReference>
<dbReference type="SUPFAM" id="SSF52096">
    <property type="entry name" value="ClpP/crotonase"/>
    <property type="match status" value="1"/>
</dbReference>
<dbReference type="Pfam" id="PF01343">
    <property type="entry name" value="Peptidase_S49"/>
    <property type="match status" value="1"/>
</dbReference>
<dbReference type="GO" id="GO:0006508">
    <property type="term" value="P:proteolysis"/>
    <property type="evidence" value="ECO:0007669"/>
    <property type="project" value="InterPro"/>
</dbReference>
<proteinExistence type="inferred from homology"/>
<dbReference type="Gene3D" id="3.90.226.10">
    <property type="entry name" value="2-enoyl-CoA Hydratase, Chain A, domain 1"/>
    <property type="match status" value="1"/>
</dbReference>
<dbReference type="PANTHER" id="PTHR42987:SF4">
    <property type="entry name" value="PROTEASE SOHB-RELATED"/>
    <property type="match status" value="1"/>
</dbReference>
<feature type="domain" description="Peptidase S49" evidence="2">
    <location>
        <begin position="153"/>
        <end position="302"/>
    </location>
</feature>